<protein>
    <submittedName>
        <fullName evidence="2">Uncharacterized protein</fullName>
    </submittedName>
</protein>
<feature type="region of interest" description="Disordered" evidence="1">
    <location>
        <begin position="165"/>
        <end position="190"/>
    </location>
</feature>
<sequence>MVALGSTVSTPEASCGGDRELLAMEQRRKTGVLGGSVFTTLLLSSASYNETQCLVQKAIHNIVVLVHGLEQLAAFQNMLLQLFLKRAYIVPKLIFLDQLCELSPYLPRSTLEVHTPYTLHHSAFNIPSIIWSFTDDLRINGAIPNHKAVPYSRLISLSHSLPSMKQNRVDTTPRSHTFEPGYHGSSRSQS</sequence>
<evidence type="ECO:0000313" key="3">
    <source>
        <dbReference type="Proteomes" id="UP000729402"/>
    </source>
</evidence>
<evidence type="ECO:0000256" key="1">
    <source>
        <dbReference type="SAM" id="MobiDB-lite"/>
    </source>
</evidence>
<name>A0A8J5WDM6_ZIZPA</name>
<feature type="compositionally biased region" description="Basic and acidic residues" evidence="1">
    <location>
        <begin position="167"/>
        <end position="177"/>
    </location>
</feature>
<evidence type="ECO:0000313" key="2">
    <source>
        <dbReference type="EMBL" id="KAG8087770.1"/>
    </source>
</evidence>
<comment type="caution">
    <text evidence="2">The sequence shown here is derived from an EMBL/GenBank/DDBJ whole genome shotgun (WGS) entry which is preliminary data.</text>
</comment>
<accession>A0A8J5WDM6</accession>
<dbReference type="Proteomes" id="UP000729402">
    <property type="component" value="Unassembled WGS sequence"/>
</dbReference>
<dbReference type="EMBL" id="JAAALK010000082">
    <property type="protein sequence ID" value="KAG8087770.1"/>
    <property type="molecule type" value="Genomic_DNA"/>
</dbReference>
<reference evidence="2" key="2">
    <citation type="submission" date="2021-02" db="EMBL/GenBank/DDBJ databases">
        <authorList>
            <person name="Kimball J.A."/>
            <person name="Haas M.W."/>
            <person name="Macchietto M."/>
            <person name="Kono T."/>
            <person name="Duquette J."/>
            <person name="Shao M."/>
        </authorList>
    </citation>
    <scope>NUCLEOTIDE SEQUENCE</scope>
    <source>
        <tissue evidence="2">Fresh leaf tissue</tissue>
    </source>
</reference>
<proteinExistence type="predicted"/>
<organism evidence="2 3">
    <name type="scientific">Zizania palustris</name>
    <name type="common">Northern wild rice</name>
    <dbReference type="NCBI Taxonomy" id="103762"/>
    <lineage>
        <taxon>Eukaryota</taxon>
        <taxon>Viridiplantae</taxon>
        <taxon>Streptophyta</taxon>
        <taxon>Embryophyta</taxon>
        <taxon>Tracheophyta</taxon>
        <taxon>Spermatophyta</taxon>
        <taxon>Magnoliopsida</taxon>
        <taxon>Liliopsida</taxon>
        <taxon>Poales</taxon>
        <taxon>Poaceae</taxon>
        <taxon>BOP clade</taxon>
        <taxon>Oryzoideae</taxon>
        <taxon>Oryzeae</taxon>
        <taxon>Zizaniinae</taxon>
        <taxon>Zizania</taxon>
    </lineage>
</organism>
<dbReference type="OrthoDB" id="548214at2759"/>
<gene>
    <name evidence="2" type="ORF">GUJ93_ZPchr0010g9749</name>
</gene>
<keyword evidence="3" id="KW-1185">Reference proteome</keyword>
<reference evidence="2" key="1">
    <citation type="journal article" date="2021" name="bioRxiv">
        <title>Whole Genome Assembly and Annotation of Northern Wild Rice, Zizania palustris L., Supports a Whole Genome Duplication in the Zizania Genus.</title>
        <authorList>
            <person name="Haas M."/>
            <person name="Kono T."/>
            <person name="Macchietto M."/>
            <person name="Millas R."/>
            <person name="McGilp L."/>
            <person name="Shao M."/>
            <person name="Duquette J."/>
            <person name="Hirsch C.N."/>
            <person name="Kimball J."/>
        </authorList>
    </citation>
    <scope>NUCLEOTIDE SEQUENCE</scope>
    <source>
        <tissue evidence="2">Fresh leaf tissue</tissue>
    </source>
</reference>
<dbReference type="AlphaFoldDB" id="A0A8J5WDM6"/>